<dbReference type="EMBL" id="CAVMJV010000019">
    <property type="protein sequence ID" value="CAK5065494.1"/>
    <property type="molecule type" value="Genomic_DNA"/>
</dbReference>
<accession>A0ACB0YW98</accession>
<gene>
    <name evidence="1" type="ORF">MENTE1834_LOCUS17335</name>
</gene>
<keyword evidence="2" id="KW-1185">Reference proteome</keyword>
<evidence type="ECO:0000313" key="1">
    <source>
        <dbReference type="EMBL" id="CAK5065494.1"/>
    </source>
</evidence>
<proteinExistence type="predicted"/>
<protein>
    <submittedName>
        <fullName evidence="1">Uncharacterized protein</fullName>
    </submittedName>
</protein>
<comment type="caution">
    <text evidence="1">The sequence shown here is derived from an EMBL/GenBank/DDBJ whole genome shotgun (WGS) entry which is preliminary data.</text>
</comment>
<organism evidence="1 2">
    <name type="scientific">Meloidogyne enterolobii</name>
    <name type="common">Root-knot nematode worm</name>
    <name type="synonym">Meloidogyne mayaguensis</name>
    <dbReference type="NCBI Taxonomy" id="390850"/>
    <lineage>
        <taxon>Eukaryota</taxon>
        <taxon>Metazoa</taxon>
        <taxon>Ecdysozoa</taxon>
        <taxon>Nematoda</taxon>
        <taxon>Chromadorea</taxon>
        <taxon>Rhabditida</taxon>
        <taxon>Tylenchina</taxon>
        <taxon>Tylenchomorpha</taxon>
        <taxon>Tylenchoidea</taxon>
        <taxon>Meloidogynidae</taxon>
        <taxon>Meloidogyninae</taxon>
        <taxon>Meloidogyne</taxon>
    </lineage>
</organism>
<reference evidence="1" key="1">
    <citation type="submission" date="2023-11" db="EMBL/GenBank/DDBJ databases">
        <authorList>
            <person name="Poullet M."/>
        </authorList>
    </citation>
    <scope>NUCLEOTIDE SEQUENCE</scope>
    <source>
        <strain evidence="1">E1834</strain>
    </source>
</reference>
<dbReference type="Proteomes" id="UP001497535">
    <property type="component" value="Unassembled WGS sequence"/>
</dbReference>
<name>A0ACB0YW98_MELEN</name>
<sequence>MEKTADIPFQFNPRNTVLGRLIRYEVVRNNWSKDKGWGTKETSGGIPFEGGEKFILEFVAAPNNTIIVSSIRLYFSL</sequence>
<evidence type="ECO:0000313" key="2">
    <source>
        <dbReference type="Proteomes" id="UP001497535"/>
    </source>
</evidence>